<protein>
    <recommendedName>
        <fullName evidence="3">Flagellin N-methylase</fullName>
    </recommendedName>
</protein>
<organism evidence="1 2">
    <name type="scientific">Amantichitinum ursilacus</name>
    <dbReference type="NCBI Taxonomy" id="857265"/>
    <lineage>
        <taxon>Bacteria</taxon>
        <taxon>Pseudomonadati</taxon>
        <taxon>Pseudomonadota</taxon>
        <taxon>Betaproteobacteria</taxon>
        <taxon>Neisseriales</taxon>
        <taxon>Chitinibacteraceae</taxon>
        <taxon>Amantichitinum</taxon>
    </lineage>
</organism>
<gene>
    <name evidence="1" type="ORF">WG78_19550</name>
</gene>
<proteinExistence type="predicted"/>
<evidence type="ECO:0000313" key="2">
    <source>
        <dbReference type="Proteomes" id="UP000037939"/>
    </source>
</evidence>
<accession>A0A0N1JRF2</accession>
<dbReference type="EMBL" id="LAQT01000036">
    <property type="protein sequence ID" value="KPC49552.1"/>
    <property type="molecule type" value="Genomic_DNA"/>
</dbReference>
<dbReference type="RefSeq" id="WP_161805160.1">
    <property type="nucleotide sequence ID" value="NZ_LAQT01000036.1"/>
</dbReference>
<evidence type="ECO:0008006" key="3">
    <source>
        <dbReference type="Google" id="ProtNLM"/>
    </source>
</evidence>
<keyword evidence="2" id="KW-1185">Reference proteome</keyword>
<dbReference type="Proteomes" id="UP000037939">
    <property type="component" value="Unassembled WGS sequence"/>
</dbReference>
<comment type="caution">
    <text evidence="1">The sequence shown here is derived from an EMBL/GenBank/DDBJ whole genome shotgun (WGS) entry which is preliminary data.</text>
</comment>
<dbReference type="STRING" id="857265.WG78_19550"/>
<dbReference type="AlphaFoldDB" id="A0A0N1JRF2"/>
<reference evidence="1 2" key="1">
    <citation type="submission" date="2015-07" db="EMBL/GenBank/DDBJ databases">
        <title>Draft genome sequence of the Amantichitinum ursilacus IGB-41, a new chitin-degrading bacterium.</title>
        <authorList>
            <person name="Kirstahler P."/>
            <person name="Guenther M."/>
            <person name="Grumaz C."/>
            <person name="Rupp S."/>
            <person name="Zibek S."/>
            <person name="Sohn K."/>
        </authorList>
    </citation>
    <scope>NUCLEOTIDE SEQUENCE [LARGE SCALE GENOMIC DNA]</scope>
    <source>
        <strain evidence="1 2">IGB-41</strain>
    </source>
</reference>
<sequence>MVREDWSLHCTACGRCCNSPPLLSLDELWQHRHTFIGCISVRRLPRNASAGQRTLATQLLPGGAADDLVLLLQGYQWASQPSCPALQSDQRCGVHGEHKPATCRVVPLDALLPDAEQAILLQQRADSAAFIGADCLQPSVAGAGQILLRRLEVVEPDYLSALQQRRDDLARDRTVWGDALHAVLRPEIARSGRTLQDGYLSLPLVPLLAHLALHDAVWRERVHELLDAQIALIETGIATALQRKDPRDRPATQEMRQFLTAYQKLRA</sequence>
<name>A0A0N1JRF2_9NEIS</name>
<evidence type="ECO:0000313" key="1">
    <source>
        <dbReference type="EMBL" id="KPC49552.1"/>
    </source>
</evidence>